<dbReference type="InterPro" id="IPR014752">
    <property type="entry name" value="Arrestin-like_C"/>
</dbReference>
<dbReference type="PANTHER" id="PTHR11188">
    <property type="entry name" value="ARRESTIN DOMAIN CONTAINING PROTEIN"/>
    <property type="match status" value="1"/>
</dbReference>
<feature type="domain" description="Arrestin C-terminal-like" evidence="1">
    <location>
        <begin position="1"/>
        <end position="123"/>
    </location>
</feature>
<dbReference type="InterPro" id="IPR050357">
    <property type="entry name" value="Arrestin_domain-protein"/>
</dbReference>
<dbReference type="InterPro" id="IPR014756">
    <property type="entry name" value="Ig_E-set"/>
</dbReference>
<dbReference type="SMART" id="SM01017">
    <property type="entry name" value="Arrestin_C"/>
    <property type="match status" value="1"/>
</dbReference>
<dbReference type="EMBL" id="GBXM01012243">
    <property type="protein sequence ID" value="JAH96334.1"/>
    <property type="molecule type" value="Transcribed_RNA"/>
</dbReference>
<dbReference type="GO" id="GO:0005886">
    <property type="term" value="C:plasma membrane"/>
    <property type="evidence" value="ECO:0007669"/>
    <property type="project" value="TreeGrafter"/>
</dbReference>
<dbReference type="Pfam" id="PF02752">
    <property type="entry name" value="Arrestin_C"/>
    <property type="match status" value="1"/>
</dbReference>
<dbReference type="SUPFAM" id="SSF81296">
    <property type="entry name" value="E set domains"/>
    <property type="match status" value="1"/>
</dbReference>
<dbReference type="Gene3D" id="2.60.40.640">
    <property type="match status" value="1"/>
</dbReference>
<evidence type="ECO:0000259" key="1">
    <source>
        <dbReference type="SMART" id="SM01017"/>
    </source>
</evidence>
<dbReference type="InterPro" id="IPR011022">
    <property type="entry name" value="Arrestin_C-like"/>
</dbReference>
<dbReference type="GO" id="GO:0015031">
    <property type="term" value="P:protein transport"/>
    <property type="evidence" value="ECO:0007669"/>
    <property type="project" value="TreeGrafter"/>
</dbReference>
<reference evidence="2" key="2">
    <citation type="journal article" date="2015" name="Fish Shellfish Immunol.">
        <title>Early steps in the European eel (Anguilla anguilla)-Vibrio vulnificus interaction in the gills: Role of the RtxA13 toxin.</title>
        <authorList>
            <person name="Callol A."/>
            <person name="Pajuelo D."/>
            <person name="Ebbesson L."/>
            <person name="Teles M."/>
            <person name="MacKenzie S."/>
            <person name="Amaro C."/>
        </authorList>
    </citation>
    <scope>NUCLEOTIDE SEQUENCE</scope>
</reference>
<protein>
    <recommendedName>
        <fullName evidence="1">Arrestin C-terminal-like domain-containing protein</fullName>
    </recommendedName>
</protein>
<reference evidence="2" key="1">
    <citation type="submission" date="2014-11" db="EMBL/GenBank/DDBJ databases">
        <authorList>
            <person name="Amaro Gonzalez C."/>
        </authorList>
    </citation>
    <scope>NUCLEOTIDE SEQUENCE</scope>
</reference>
<evidence type="ECO:0000313" key="2">
    <source>
        <dbReference type="EMBL" id="JAH96334.1"/>
    </source>
</evidence>
<dbReference type="GO" id="GO:0005737">
    <property type="term" value="C:cytoplasm"/>
    <property type="evidence" value="ECO:0007669"/>
    <property type="project" value="TreeGrafter"/>
</dbReference>
<dbReference type="GO" id="GO:0007399">
    <property type="term" value="P:nervous system development"/>
    <property type="evidence" value="ECO:0007669"/>
    <property type="project" value="UniProtKB-ARBA"/>
</dbReference>
<sequence>MNIRTERIGYLQDEGLKITAEIGNNSSRNIVPKFRLYQKQSFFAGGNRRVYTKNVLKEAGETISASTHQTVTKVLTIPNSVCPTILNCKVVHVEYRLKVYLDIPFAAKDPEVKLPVVILSADSEFGKMVPIWPPS</sequence>
<organism evidence="2">
    <name type="scientific">Anguilla anguilla</name>
    <name type="common">European freshwater eel</name>
    <name type="synonym">Muraena anguilla</name>
    <dbReference type="NCBI Taxonomy" id="7936"/>
    <lineage>
        <taxon>Eukaryota</taxon>
        <taxon>Metazoa</taxon>
        <taxon>Chordata</taxon>
        <taxon>Craniata</taxon>
        <taxon>Vertebrata</taxon>
        <taxon>Euteleostomi</taxon>
        <taxon>Actinopterygii</taxon>
        <taxon>Neopterygii</taxon>
        <taxon>Teleostei</taxon>
        <taxon>Anguilliformes</taxon>
        <taxon>Anguillidae</taxon>
        <taxon>Anguilla</taxon>
    </lineage>
</organism>
<dbReference type="AlphaFoldDB" id="A0A0E9X193"/>
<accession>A0A0E9X193</accession>
<name>A0A0E9X193_ANGAN</name>
<dbReference type="PANTHER" id="PTHR11188:SF135">
    <property type="entry name" value="ARRESTIN DOMAIN CONTAINING 3-LIKE-RELATED"/>
    <property type="match status" value="1"/>
</dbReference>
<proteinExistence type="predicted"/>